<gene>
    <name evidence="1" type="ORF">T11_11817</name>
</gene>
<proteinExistence type="predicted"/>
<name>A0A0V1I918_9BILA</name>
<protein>
    <submittedName>
        <fullName evidence="1">Uncharacterized protein</fullName>
    </submittedName>
</protein>
<sequence length="59" mass="7017">MEPRDNFLNLYIYSSTEIRTRIAGFKVQSASRYTMEPSISVAQCYIKKRLENIEILQYH</sequence>
<dbReference type="Proteomes" id="UP000055024">
    <property type="component" value="Unassembled WGS sequence"/>
</dbReference>
<reference evidence="1 2" key="1">
    <citation type="submission" date="2015-01" db="EMBL/GenBank/DDBJ databases">
        <title>Evolution of Trichinella species and genotypes.</title>
        <authorList>
            <person name="Korhonen P.K."/>
            <person name="Edoardo P."/>
            <person name="Giuseppe L.R."/>
            <person name="Gasser R.B."/>
        </authorList>
    </citation>
    <scope>NUCLEOTIDE SEQUENCE [LARGE SCALE GENOMIC DNA]</scope>
    <source>
        <strain evidence="1">ISS1029</strain>
    </source>
</reference>
<dbReference type="AlphaFoldDB" id="A0A0V1I918"/>
<accession>A0A0V1I918</accession>
<evidence type="ECO:0000313" key="1">
    <source>
        <dbReference type="EMBL" id="KRZ19302.1"/>
    </source>
</evidence>
<feature type="non-terminal residue" evidence="1">
    <location>
        <position position="59"/>
    </location>
</feature>
<organism evidence="1 2">
    <name type="scientific">Trichinella zimbabwensis</name>
    <dbReference type="NCBI Taxonomy" id="268475"/>
    <lineage>
        <taxon>Eukaryota</taxon>
        <taxon>Metazoa</taxon>
        <taxon>Ecdysozoa</taxon>
        <taxon>Nematoda</taxon>
        <taxon>Enoplea</taxon>
        <taxon>Dorylaimia</taxon>
        <taxon>Trichinellida</taxon>
        <taxon>Trichinellidae</taxon>
        <taxon>Trichinella</taxon>
    </lineage>
</organism>
<keyword evidence="2" id="KW-1185">Reference proteome</keyword>
<dbReference type="EMBL" id="JYDP01000001">
    <property type="protein sequence ID" value="KRZ19302.1"/>
    <property type="molecule type" value="Genomic_DNA"/>
</dbReference>
<comment type="caution">
    <text evidence="1">The sequence shown here is derived from an EMBL/GenBank/DDBJ whole genome shotgun (WGS) entry which is preliminary data.</text>
</comment>
<evidence type="ECO:0000313" key="2">
    <source>
        <dbReference type="Proteomes" id="UP000055024"/>
    </source>
</evidence>